<feature type="region of interest" description="Disordered" evidence="1">
    <location>
        <begin position="22"/>
        <end position="47"/>
    </location>
</feature>
<feature type="non-terminal residue" evidence="2">
    <location>
        <position position="104"/>
    </location>
</feature>
<evidence type="ECO:0000256" key="1">
    <source>
        <dbReference type="SAM" id="MobiDB-lite"/>
    </source>
</evidence>
<protein>
    <submittedName>
        <fullName evidence="2">Uncharacterized protein</fullName>
    </submittedName>
</protein>
<keyword evidence="3" id="KW-1185">Reference proteome</keyword>
<comment type="caution">
    <text evidence="2">The sequence shown here is derived from an EMBL/GenBank/DDBJ whole genome shotgun (WGS) entry which is preliminary data.</text>
</comment>
<proteinExistence type="predicted"/>
<dbReference type="EMBL" id="JBDODL010000327">
    <property type="protein sequence ID" value="MES1919562.1"/>
    <property type="molecule type" value="Genomic_DNA"/>
</dbReference>
<organism evidence="2 3">
    <name type="scientific">Bonamia ostreae</name>
    <dbReference type="NCBI Taxonomy" id="126728"/>
    <lineage>
        <taxon>Eukaryota</taxon>
        <taxon>Sar</taxon>
        <taxon>Rhizaria</taxon>
        <taxon>Endomyxa</taxon>
        <taxon>Ascetosporea</taxon>
        <taxon>Haplosporida</taxon>
        <taxon>Bonamia</taxon>
    </lineage>
</organism>
<evidence type="ECO:0000313" key="3">
    <source>
        <dbReference type="Proteomes" id="UP001439008"/>
    </source>
</evidence>
<gene>
    <name evidence="2" type="ORF">MHBO_001371</name>
</gene>
<sequence>MRRGFDSQIRLLASKTKKVEKELESLHSAPRKTTQQKKKLKTLEKRKDGLSKHKISTSSLEKLLIPKSPLLGKTVIDVEDLHFSFEDKAVFRGASFSLTKDAVF</sequence>
<name>A0ABV2AIR3_9EUKA</name>
<evidence type="ECO:0000313" key="2">
    <source>
        <dbReference type="EMBL" id="MES1919562.1"/>
    </source>
</evidence>
<accession>A0ABV2AIR3</accession>
<dbReference type="Proteomes" id="UP001439008">
    <property type="component" value="Unassembled WGS sequence"/>
</dbReference>
<reference evidence="2 3" key="1">
    <citation type="journal article" date="2024" name="BMC Biol.">
        <title>Comparative genomics of Ascetosporea gives new insight into the evolutionary basis for animal parasitism in Rhizaria.</title>
        <authorList>
            <person name="Hiltunen Thoren M."/>
            <person name="Onut-Brannstrom I."/>
            <person name="Alfjorden A."/>
            <person name="Peckova H."/>
            <person name="Swords F."/>
            <person name="Hooper C."/>
            <person name="Holzer A.S."/>
            <person name="Bass D."/>
            <person name="Burki F."/>
        </authorList>
    </citation>
    <scope>NUCLEOTIDE SEQUENCE [LARGE SCALE GENOMIC DNA]</scope>
    <source>
        <strain evidence="2">20-A016</strain>
    </source>
</reference>